<dbReference type="InterPro" id="IPR032675">
    <property type="entry name" value="LRR_dom_sf"/>
</dbReference>
<dbReference type="InterPro" id="IPR046956">
    <property type="entry name" value="RLP23-like"/>
</dbReference>
<evidence type="ECO:0000256" key="10">
    <source>
        <dbReference type="ARBA" id="ARBA00023170"/>
    </source>
</evidence>
<evidence type="ECO:0000256" key="3">
    <source>
        <dbReference type="ARBA" id="ARBA00022475"/>
    </source>
</evidence>
<evidence type="ECO:0000256" key="5">
    <source>
        <dbReference type="ARBA" id="ARBA00022692"/>
    </source>
</evidence>
<reference evidence="14 15" key="1">
    <citation type="journal article" date="2024" name="G3 (Bethesda)">
        <title>Genome assembly of Hibiscus sabdariffa L. provides insights into metabolisms of medicinal natural products.</title>
        <authorList>
            <person name="Kim T."/>
        </authorList>
    </citation>
    <scope>NUCLEOTIDE SEQUENCE [LARGE SCALE GENOMIC DNA]</scope>
    <source>
        <strain evidence="14">TK-2024</strain>
        <tissue evidence="14">Old leaves</tissue>
    </source>
</reference>
<dbReference type="SUPFAM" id="SSF52047">
    <property type="entry name" value="RNI-like"/>
    <property type="match status" value="1"/>
</dbReference>
<dbReference type="InterPro" id="IPR003591">
    <property type="entry name" value="Leu-rich_rpt_typical-subtyp"/>
</dbReference>
<feature type="domain" description="Leucine-rich repeat-containing N-terminal plant-type" evidence="13">
    <location>
        <begin position="129"/>
        <end position="167"/>
    </location>
</feature>
<keyword evidence="11" id="KW-0325">Glycoprotein</keyword>
<dbReference type="Pfam" id="PF13855">
    <property type="entry name" value="LRR_8"/>
    <property type="match status" value="2"/>
</dbReference>
<evidence type="ECO:0000259" key="13">
    <source>
        <dbReference type="Pfam" id="PF08263"/>
    </source>
</evidence>
<feature type="transmembrane region" description="Helical" evidence="12">
    <location>
        <begin position="91"/>
        <end position="114"/>
    </location>
</feature>
<evidence type="ECO:0000256" key="9">
    <source>
        <dbReference type="ARBA" id="ARBA00023136"/>
    </source>
</evidence>
<dbReference type="InterPro" id="IPR001611">
    <property type="entry name" value="Leu-rich_rpt"/>
</dbReference>
<keyword evidence="5 12" id="KW-0812">Transmembrane</keyword>
<name>A0ABR2RWN4_9ROSI</name>
<evidence type="ECO:0000313" key="15">
    <source>
        <dbReference type="Proteomes" id="UP001396334"/>
    </source>
</evidence>
<dbReference type="Pfam" id="PF08263">
    <property type="entry name" value="LRRNT_2"/>
    <property type="match status" value="1"/>
</dbReference>
<comment type="similarity">
    <text evidence="2">Belongs to the RLP family.</text>
</comment>
<dbReference type="EMBL" id="JBBPBN010000020">
    <property type="protein sequence ID" value="KAK9017270.1"/>
    <property type="molecule type" value="Genomic_DNA"/>
</dbReference>
<accession>A0ABR2RWN4</accession>
<keyword evidence="8 12" id="KW-1133">Transmembrane helix</keyword>
<keyword evidence="7" id="KW-0677">Repeat</keyword>
<comment type="subcellular location">
    <subcellularLocation>
        <location evidence="1">Cell membrane</location>
        <topology evidence="1">Single-pass type I membrane protein</topology>
    </subcellularLocation>
</comment>
<evidence type="ECO:0000256" key="1">
    <source>
        <dbReference type="ARBA" id="ARBA00004251"/>
    </source>
</evidence>
<keyword evidence="6" id="KW-0732">Signal</keyword>
<dbReference type="SUPFAM" id="SSF52058">
    <property type="entry name" value="L domain-like"/>
    <property type="match status" value="1"/>
</dbReference>
<evidence type="ECO:0000313" key="14">
    <source>
        <dbReference type="EMBL" id="KAK9017270.1"/>
    </source>
</evidence>
<organism evidence="14 15">
    <name type="scientific">Hibiscus sabdariffa</name>
    <name type="common">roselle</name>
    <dbReference type="NCBI Taxonomy" id="183260"/>
    <lineage>
        <taxon>Eukaryota</taxon>
        <taxon>Viridiplantae</taxon>
        <taxon>Streptophyta</taxon>
        <taxon>Embryophyta</taxon>
        <taxon>Tracheophyta</taxon>
        <taxon>Spermatophyta</taxon>
        <taxon>Magnoliopsida</taxon>
        <taxon>eudicotyledons</taxon>
        <taxon>Gunneridae</taxon>
        <taxon>Pentapetalae</taxon>
        <taxon>rosids</taxon>
        <taxon>malvids</taxon>
        <taxon>Malvales</taxon>
        <taxon>Malvaceae</taxon>
        <taxon>Malvoideae</taxon>
        <taxon>Hibiscus</taxon>
    </lineage>
</organism>
<proteinExistence type="inferred from homology"/>
<evidence type="ECO:0000256" key="8">
    <source>
        <dbReference type="ARBA" id="ARBA00022989"/>
    </source>
</evidence>
<gene>
    <name evidence="14" type="ORF">V6N11_079750</name>
</gene>
<evidence type="ECO:0000256" key="6">
    <source>
        <dbReference type="ARBA" id="ARBA00022729"/>
    </source>
</evidence>
<dbReference type="SMART" id="SM00369">
    <property type="entry name" value="LRR_TYP"/>
    <property type="match status" value="8"/>
</dbReference>
<dbReference type="PANTHER" id="PTHR48063:SF48">
    <property type="entry name" value="LRR RECEPTOR-LIKE SERINE_THREONINE-PROTEIN KINASE FLS2"/>
    <property type="match status" value="1"/>
</dbReference>
<feature type="transmembrane region" description="Helical" evidence="12">
    <location>
        <begin position="38"/>
        <end position="60"/>
    </location>
</feature>
<dbReference type="Pfam" id="PF00560">
    <property type="entry name" value="LRR_1"/>
    <property type="match status" value="2"/>
</dbReference>
<dbReference type="InterPro" id="IPR013210">
    <property type="entry name" value="LRR_N_plant-typ"/>
</dbReference>
<keyword evidence="10" id="KW-0675">Receptor</keyword>
<evidence type="ECO:0000256" key="2">
    <source>
        <dbReference type="ARBA" id="ARBA00009592"/>
    </source>
</evidence>
<evidence type="ECO:0000256" key="4">
    <source>
        <dbReference type="ARBA" id="ARBA00022614"/>
    </source>
</evidence>
<sequence>MGNYLCGPPVSKNCITERVPNDGGSSEGSKGRSKVKGFYMSIVVGFVMGFWGVVAPLFLIRSWRHVYYQNLDHVGRKLLLYISRVGSKCQYYAIATMASVTNYLFSFLLVIATICFSFCDGNSNVLCIESEREALLKMKNDLIDPSNRLTSWVEGGNCCKWIGVVCNNITGHVDQLHLAAPLPPPDDYFGSLAEKEAYKRSALGGKITPCLPELKHISSLDLSNNNFSSIQIPDFFGLLRSLTYLNLSHALFQGAIPHNLGNLSKLQYLDLGGNYWLHEPKSFQWVSGLSSLQYLDLSGVALYKARDWLQVTFSLPCLLELYLSQCGLPDDPSPISVNSTKSLVVLDLSASLLSSIPLSIFSLHSLVSFRLSHCEYLEAPIPNYFGNMSLLEVIDLSSNSLNSTIPNSLYSLNHLQYLSLSHNLLQGNITSAIGNLSSLTHLDLSYNMLQGRLPTSLEDLCNLMEMDLSVNRMNQDISEILHSLSSCSLDCLESLSLAHNQLFGHLTDKLGQFKSLVHLSLAQNRLSGPIPLSVGELSSLNFFDVSENQLNGTFSPSLGQLGNLETLNIGQNILEGVVSETYFSNLTRLTQLMASGNMLRFQPNSGWVPPFHCETIEMGQWYLGSKFPHWLKFQKNLFDLDFSYAGISDVIPAWFWNFSTQFEYVNLSSNQISGSISYLNVRAVVDLSSNRFTGPLPRVVPTIEALVLSNNSFSGSFLNLFAIHHNGHK</sequence>
<dbReference type="PRINTS" id="PR00019">
    <property type="entry name" value="LEURICHRPT"/>
</dbReference>
<dbReference type="Gene3D" id="3.80.10.10">
    <property type="entry name" value="Ribonuclease Inhibitor"/>
    <property type="match status" value="5"/>
</dbReference>
<protein>
    <recommendedName>
        <fullName evidence="13">Leucine-rich repeat-containing N-terminal plant-type domain-containing protein</fullName>
    </recommendedName>
</protein>
<keyword evidence="3" id="KW-1003">Cell membrane</keyword>
<evidence type="ECO:0000256" key="11">
    <source>
        <dbReference type="ARBA" id="ARBA00023180"/>
    </source>
</evidence>
<evidence type="ECO:0000256" key="12">
    <source>
        <dbReference type="SAM" id="Phobius"/>
    </source>
</evidence>
<dbReference type="PANTHER" id="PTHR48063">
    <property type="entry name" value="LRR RECEPTOR-LIKE KINASE"/>
    <property type="match status" value="1"/>
</dbReference>
<evidence type="ECO:0000256" key="7">
    <source>
        <dbReference type="ARBA" id="ARBA00022737"/>
    </source>
</evidence>
<keyword evidence="4" id="KW-0433">Leucine-rich repeat</keyword>
<keyword evidence="9 12" id="KW-0472">Membrane</keyword>
<comment type="caution">
    <text evidence="14">The sequence shown here is derived from an EMBL/GenBank/DDBJ whole genome shotgun (WGS) entry which is preliminary data.</text>
</comment>
<keyword evidence="15" id="KW-1185">Reference proteome</keyword>
<dbReference type="Proteomes" id="UP001396334">
    <property type="component" value="Unassembled WGS sequence"/>
</dbReference>